<accession>I2CQ09</accession>
<dbReference type="PANTHER" id="PTHR13087">
    <property type="entry name" value="NF-KAPPA B ACTIVATING PROTEIN"/>
    <property type="match status" value="1"/>
</dbReference>
<feature type="domain" description="NF-kappa-B-activating protein C-terminal" evidence="2">
    <location>
        <begin position="1"/>
        <end position="93"/>
    </location>
</feature>
<evidence type="ECO:0000259" key="2">
    <source>
        <dbReference type="Pfam" id="PF06047"/>
    </source>
</evidence>
<name>I2CQ09_NANGC</name>
<evidence type="ECO:0000313" key="3">
    <source>
        <dbReference type="EMBL" id="AFJ68992.1"/>
    </source>
</evidence>
<reference evidence="3" key="1">
    <citation type="journal article" date="2012" name="Bioengineered">
        <title>Additional insights into the genome of the oleaginous model alga Nannochloropsis gaditana.</title>
        <authorList>
            <person name="Jinkerson R.E."/>
            <person name="Radakovits R."/>
            <person name="Posewitz M.C."/>
        </authorList>
    </citation>
    <scope>NUCLEOTIDE SEQUENCE</scope>
    <source>
        <strain evidence="3">CCMP526</strain>
    </source>
</reference>
<dbReference type="EMBL" id="JU970969">
    <property type="protein sequence ID" value="AFJ68992.1"/>
    <property type="molecule type" value="mRNA"/>
</dbReference>
<dbReference type="InterPro" id="IPR040466">
    <property type="entry name" value="NKAP"/>
</dbReference>
<dbReference type="InterPro" id="IPR009269">
    <property type="entry name" value="NKAP_C"/>
</dbReference>
<sequence length="108" mass="12470">MPGEGEAIAQYAEKNMRIPRRGEVGWQGEEIERLESLGYVMSGNRHKRMNAIRIRKENQVYTALEKKALALIQLEENKQKEATLLANFRQALEKRKEKEGEGENVDEV</sequence>
<comment type="similarity">
    <text evidence="1">Belongs to the NKAP family.</text>
</comment>
<dbReference type="GO" id="GO:0010468">
    <property type="term" value="P:regulation of gene expression"/>
    <property type="evidence" value="ECO:0007669"/>
    <property type="project" value="TreeGrafter"/>
</dbReference>
<organism evidence="3">
    <name type="scientific">Nannochloropsis gaditana (strain CCMP526)</name>
    <name type="common">Green microalga</name>
    <name type="synonym">Microchloropsis gaditana</name>
    <dbReference type="NCBI Taxonomy" id="1093141"/>
    <lineage>
        <taxon>Eukaryota</taxon>
        <taxon>Sar</taxon>
        <taxon>Stramenopiles</taxon>
        <taxon>Ochrophyta</taxon>
        <taxon>Eustigmatophyceae</taxon>
        <taxon>Eustigmatales</taxon>
        <taxon>Monodopsidaceae</taxon>
        <taxon>Nannochloropsis</taxon>
    </lineage>
</organism>
<gene>
    <name evidence="3" type="ORF">NGATSA_3028600</name>
</gene>
<dbReference type="GO" id="GO:0003682">
    <property type="term" value="F:chromatin binding"/>
    <property type="evidence" value="ECO:0007669"/>
    <property type="project" value="InterPro"/>
</dbReference>
<reference evidence="3" key="2">
    <citation type="journal article" date="2012" name="Nat. Commun.">
        <title>Draft genome sequence and genetic transformation of the oleaginous alga Nannochloropis gaditana.</title>
        <authorList>
            <person name="Radakovits R."/>
            <person name="Jinkerson R.E."/>
            <person name="Fuerstenberg S.I."/>
            <person name="Tae H."/>
            <person name="Settlage R.E."/>
            <person name="Boore J.L."/>
            <person name="Posewitz M.C."/>
        </authorList>
    </citation>
    <scope>NUCLEOTIDE SEQUENCE</scope>
    <source>
        <strain evidence="3">CCMP526</strain>
    </source>
</reference>
<dbReference type="Pfam" id="PF06047">
    <property type="entry name" value="Nkap_C"/>
    <property type="match status" value="1"/>
</dbReference>
<dbReference type="PANTHER" id="PTHR13087:SF0">
    <property type="entry name" value="NFKB ACTIVATING PROTEIN LIKE"/>
    <property type="match status" value="1"/>
</dbReference>
<proteinExistence type="evidence at transcript level"/>
<evidence type="ECO:0000256" key="1">
    <source>
        <dbReference type="ARBA" id="ARBA00009313"/>
    </source>
</evidence>
<dbReference type="AlphaFoldDB" id="I2CQ09"/>
<protein>
    <recommendedName>
        <fullName evidence="2">NF-kappa-B-activating protein C-terminal domain-containing protein</fullName>
    </recommendedName>
</protein>
<dbReference type="GO" id="GO:0005634">
    <property type="term" value="C:nucleus"/>
    <property type="evidence" value="ECO:0007669"/>
    <property type="project" value="TreeGrafter"/>
</dbReference>